<accession>A0A2H9T5I6</accession>
<evidence type="ECO:0000256" key="1">
    <source>
        <dbReference type="SAM" id="MobiDB-lite"/>
    </source>
</evidence>
<organism evidence="2">
    <name type="scientific">invertebrate metagenome</name>
    <dbReference type="NCBI Taxonomy" id="1711999"/>
    <lineage>
        <taxon>unclassified sequences</taxon>
        <taxon>metagenomes</taxon>
        <taxon>organismal metagenomes</taxon>
    </lineage>
</organism>
<proteinExistence type="predicted"/>
<evidence type="ECO:0000313" key="2">
    <source>
        <dbReference type="EMBL" id="PJE78474.1"/>
    </source>
</evidence>
<gene>
    <name evidence="2" type="ORF">CI610_02587</name>
</gene>
<sequence length="187" mass="20452">MAEVVGAPSKNPDNVKEEEGEEHVESEVTLTEEQLLEALAKLGKYRITPVTDGGPPPIPNAASTPMHKFSFVGTSQTHPPDHSGHGTSMYGGNSQYIPKVPQFSGEEPPLKGDVSYAEWRYEIRCLNRDSDITSSTLVQAIRRSLRGIARRTLLTVGDKASPVEILGKLDSLFGDISTHGMLMQEFF</sequence>
<reference evidence="2" key="1">
    <citation type="journal article" date="2017" name="Appl. Environ. Microbiol.">
        <title>Molecular characterization of an Endozoicomonas-like organism causing infection in king scallop Pecten maximus L.</title>
        <authorList>
            <person name="Cano I."/>
            <person name="van Aerle R."/>
            <person name="Ross S."/>
            <person name="Verner-Jeffreys D.W."/>
            <person name="Paley R.K."/>
            <person name="Rimmer G."/>
            <person name="Ryder D."/>
            <person name="Hooper P."/>
            <person name="Stone D."/>
            <person name="Feist S.W."/>
        </authorList>
    </citation>
    <scope>NUCLEOTIDE SEQUENCE</scope>
</reference>
<protein>
    <submittedName>
        <fullName evidence="2">Uncharacterized protein</fullName>
    </submittedName>
</protein>
<comment type="caution">
    <text evidence="2">The sequence shown here is derived from an EMBL/GenBank/DDBJ whole genome shotgun (WGS) entry which is preliminary data.</text>
</comment>
<dbReference type="AlphaFoldDB" id="A0A2H9T5I6"/>
<feature type="region of interest" description="Disordered" evidence="1">
    <location>
        <begin position="1"/>
        <end position="28"/>
    </location>
</feature>
<name>A0A2H9T5I6_9ZZZZ</name>
<dbReference type="EMBL" id="NSIT01000175">
    <property type="protein sequence ID" value="PJE78474.1"/>
    <property type="molecule type" value="Genomic_DNA"/>
</dbReference>